<evidence type="ECO:0000256" key="1">
    <source>
        <dbReference type="SAM" id="Phobius"/>
    </source>
</evidence>
<keyword evidence="3" id="KW-1185">Reference proteome</keyword>
<evidence type="ECO:0008006" key="4">
    <source>
        <dbReference type="Google" id="ProtNLM"/>
    </source>
</evidence>
<feature type="transmembrane region" description="Helical" evidence="1">
    <location>
        <begin position="69"/>
        <end position="88"/>
    </location>
</feature>
<protein>
    <recommendedName>
        <fullName evidence="4">DoxX-like family protein</fullName>
    </recommendedName>
</protein>
<keyword evidence="1" id="KW-0812">Transmembrane</keyword>
<evidence type="ECO:0000313" key="3">
    <source>
        <dbReference type="Proteomes" id="UP000199516"/>
    </source>
</evidence>
<keyword evidence="1" id="KW-1133">Transmembrane helix</keyword>
<feature type="transmembrane region" description="Helical" evidence="1">
    <location>
        <begin position="95"/>
        <end position="115"/>
    </location>
</feature>
<gene>
    <name evidence="2" type="ORF">SAMN05192532_10859</name>
</gene>
<dbReference type="STRING" id="930128.SAMN05192532_10859"/>
<keyword evidence="1" id="KW-0472">Membrane</keyword>
<organism evidence="2 3">
    <name type="scientific">Alteribacillus iranensis</name>
    <dbReference type="NCBI Taxonomy" id="930128"/>
    <lineage>
        <taxon>Bacteria</taxon>
        <taxon>Bacillati</taxon>
        <taxon>Bacillota</taxon>
        <taxon>Bacilli</taxon>
        <taxon>Bacillales</taxon>
        <taxon>Bacillaceae</taxon>
        <taxon>Alteribacillus</taxon>
    </lineage>
</organism>
<proteinExistence type="predicted"/>
<dbReference type="OrthoDB" id="2968460at2"/>
<feature type="transmembrane region" description="Helical" evidence="1">
    <location>
        <begin position="6"/>
        <end position="22"/>
    </location>
</feature>
<accession>A0A1I2F1P3</accession>
<dbReference type="RefSeq" id="WP_091663519.1">
    <property type="nucleotide sequence ID" value="NZ_FONT01000008.1"/>
</dbReference>
<dbReference type="Proteomes" id="UP000199516">
    <property type="component" value="Unassembled WGS sequence"/>
</dbReference>
<dbReference type="AlphaFoldDB" id="A0A1I2F1P3"/>
<feature type="transmembrane region" description="Helical" evidence="1">
    <location>
        <begin position="43"/>
        <end position="63"/>
    </location>
</feature>
<dbReference type="EMBL" id="FONT01000008">
    <property type="protein sequence ID" value="SFE99314.1"/>
    <property type="molecule type" value="Genomic_DNA"/>
</dbReference>
<name>A0A1I2F1P3_9BACI</name>
<evidence type="ECO:0000313" key="2">
    <source>
        <dbReference type="EMBL" id="SFE99314.1"/>
    </source>
</evidence>
<reference evidence="2 3" key="1">
    <citation type="submission" date="2016-10" db="EMBL/GenBank/DDBJ databases">
        <authorList>
            <person name="de Groot N.N."/>
        </authorList>
    </citation>
    <scope>NUCLEOTIDE SEQUENCE [LARGE SCALE GENOMIC DNA]</scope>
    <source>
        <strain evidence="2 3">DSM 23995</strain>
    </source>
</reference>
<sequence>MGTVTATGAILFLTGWFALVEFDSFPESERKQILQKIKSSPAYILLIAFMPIGVLLNVLGAMVGSVSMIMIGAFLIILQGIMVSLLFWRRKRWKSILLLTAIVLLGIFVFIPYFLPS</sequence>